<evidence type="ECO:0000313" key="3">
    <source>
        <dbReference type="RefSeq" id="XP_018497184.1"/>
    </source>
</evidence>
<feature type="region of interest" description="Disordered" evidence="1">
    <location>
        <begin position="1"/>
        <end position="91"/>
    </location>
</feature>
<protein>
    <submittedName>
        <fullName evidence="3">Uncharacterized protein LOC108865036</fullName>
    </submittedName>
</protein>
<dbReference type="AlphaFoldDB" id="A0AAJ7L7D2"/>
<name>A0AAJ7L7D2_9ACAR</name>
<dbReference type="PANTHER" id="PTHR33395:SF22">
    <property type="entry name" value="REVERSE TRANSCRIPTASE DOMAIN-CONTAINING PROTEIN"/>
    <property type="match status" value="1"/>
</dbReference>
<proteinExistence type="predicted"/>
<feature type="compositionally biased region" description="Basic residues" evidence="1">
    <location>
        <begin position="1"/>
        <end position="14"/>
    </location>
</feature>
<evidence type="ECO:0000256" key="1">
    <source>
        <dbReference type="SAM" id="MobiDB-lite"/>
    </source>
</evidence>
<sequence>MNKRRKKAMKKKNKEIRVGGSQEIDSGQTEGRLSCSAADGTARNADKSSSRLGEDLLARPRYDDHTRRAPKIPLTRGNAESSSALTTDQDSSKRRLYLNGVRGDASARLVYDHIRDNLQIPVLSVDKLNSKAAGRSSFCITVARESYEDLNNPSNWDRNKAGAVDAMHSYAKDNKIDIMCLVETWLTEGVTDAELSDRGNFQMLIPKTRNWLKADYSSITEELCNIDWDRRLSVESVDHMHERCILENTIVSSNDSTRFYGYASARLKLKDELSTLIGPDGSKVFSDQDKSGLLCELFERTYLEASDVRTSSTAVLYPSNVELVDDVDVSEDAVLPAISETKCTWSTSPEMIPAGFFKRTALGVAQPSSLIYRKSMNEGVVSRLYRTAWIAPPHKKGQRSDPNNKRPVSLTSVSCRILEKIICNAVLGNAERQNLISSQQHVYRKNRSTTDNLLSYSNFVACALNKKCPVDAIYTDFKSAFENASRPFALGSPGQGSGPEDSQMDLGVPTPQELQG</sequence>
<feature type="region of interest" description="Disordered" evidence="1">
    <location>
        <begin position="488"/>
        <end position="516"/>
    </location>
</feature>
<organism evidence="2 3">
    <name type="scientific">Galendromus occidentalis</name>
    <name type="common">western predatory mite</name>
    <dbReference type="NCBI Taxonomy" id="34638"/>
    <lineage>
        <taxon>Eukaryota</taxon>
        <taxon>Metazoa</taxon>
        <taxon>Ecdysozoa</taxon>
        <taxon>Arthropoda</taxon>
        <taxon>Chelicerata</taxon>
        <taxon>Arachnida</taxon>
        <taxon>Acari</taxon>
        <taxon>Parasitiformes</taxon>
        <taxon>Mesostigmata</taxon>
        <taxon>Gamasina</taxon>
        <taxon>Phytoseioidea</taxon>
        <taxon>Phytoseiidae</taxon>
        <taxon>Typhlodrominae</taxon>
        <taxon>Galendromus</taxon>
    </lineage>
</organism>
<feature type="compositionally biased region" description="Polar residues" evidence="1">
    <location>
        <begin position="78"/>
        <end position="89"/>
    </location>
</feature>
<feature type="compositionally biased region" description="Basic and acidic residues" evidence="1">
    <location>
        <begin position="44"/>
        <end position="67"/>
    </location>
</feature>
<reference evidence="3" key="1">
    <citation type="submission" date="2025-08" db="UniProtKB">
        <authorList>
            <consortium name="RefSeq"/>
        </authorList>
    </citation>
    <scope>IDENTIFICATION</scope>
</reference>
<accession>A0AAJ7L7D2</accession>
<dbReference type="KEGG" id="goe:108865036"/>
<dbReference type="PANTHER" id="PTHR33395">
    <property type="entry name" value="TRANSCRIPTASE, PUTATIVE-RELATED-RELATED"/>
    <property type="match status" value="1"/>
</dbReference>
<dbReference type="RefSeq" id="XP_018497184.1">
    <property type="nucleotide sequence ID" value="XM_018641668.1"/>
</dbReference>
<evidence type="ECO:0000313" key="2">
    <source>
        <dbReference type="Proteomes" id="UP000694867"/>
    </source>
</evidence>
<dbReference type="Proteomes" id="UP000694867">
    <property type="component" value="Unplaced"/>
</dbReference>
<keyword evidence="2" id="KW-1185">Reference proteome</keyword>
<dbReference type="GeneID" id="108865036"/>
<gene>
    <name evidence="3" type="primary">LOC108865036</name>
</gene>